<dbReference type="EMBL" id="JBHSGG010000029">
    <property type="protein sequence ID" value="MFC4728565.1"/>
    <property type="molecule type" value="Genomic_DNA"/>
</dbReference>
<accession>A0ABV9NM66</accession>
<dbReference type="PANTHER" id="PTHR35174:SF3">
    <property type="entry name" value="BLL7171 PROTEIN"/>
    <property type="match status" value="1"/>
</dbReference>
<dbReference type="InterPro" id="IPR005545">
    <property type="entry name" value="YCII"/>
</dbReference>
<reference evidence="4" key="1">
    <citation type="journal article" date="2019" name="Int. J. Syst. Evol. Microbiol.">
        <title>The Global Catalogue of Microorganisms (GCM) 10K type strain sequencing project: providing services to taxonomists for standard genome sequencing and annotation.</title>
        <authorList>
            <consortium name="The Broad Institute Genomics Platform"/>
            <consortium name="The Broad Institute Genome Sequencing Center for Infectious Disease"/>
            <person name="Wu L."/>
            <person name="Ma J."/>
        </authorList>
    </citation>
    <scope>NUCLEOTIDE SEQUENCE [LARGE SCALE GENOMIC DNA]</scope>
    <source>
        <strain evidence="4">CGMCC 1.13574</strain>
    </source>
</reference>
<feature type="domain" description="YCII-related" evidence="2">
    <location>
        <begin position="1"/>
        <end position="112"/>
    </location>
</feature>
<protein>
    <submittedName>
        <fullName evidence="3">YciI family protein</fullName>
    </submittedName>
</protein>
<dbReference type="Gene3D" id="3.30.70.1060">
    <property type="entry name" value="Dimeric alpha+beta barrel"/>
    <property type="match status" value="1"/>
</dbReference>
<dbReference type="RefSeq" id="WP_377004594.1">
    <property type="nucleotide sequence ID" value="NZ_JBHSGG010000029.1"/>
</dbReference>
<dbReference type="PANTHER" id="PTHR35174">
    <property type="entry name" value="BLL7171 PROTEIN-RELATED"/>
    <property type="match status" value="1"/>
</dbReference>
<evidence type="ECO:0000259" key="2">
    <source>
        <dbReference type="Pfam" id="PF03795"/>
    </source>
</evidence>
<gene>
    <name evidence="3" type="ORF">ACFO3Q_10335</name>
</gene>
<evidence type="ECO:0000256" key="1">
    <source>
        <dbReference type="ARBA" id="ARBA00007689"/>
    </source>
</evidence>
<name>A0ABV9NM66_9GAMM</name>
<comment type="caution">
    <text evidence="3">The sequence shown here is derived from an EMBL/GenBank/DDBJ whole genome shotgun (WGS) entry which is preliminary data.</text>
</comment>
<organism evidence="3 4">
    <name type="scientific">Coralloluteibacterium thermophilum</name>
    <dbReference type="NCBI Taxonomy" id="2707049"/>
    <lineage>
        <taxon>Bacteria</taxon>
        <taxon>Pseudomonadati</taxon>
        <taxon>Pseudomonadota</taxon>
        <taxon>Gammaproteobacteria</taxon>
        <taxon>Lysobacterales</taxon>
        <taxon>Lysobacteraceae</taxon>
        <taxon>Coralloluteibacterium</taxon>
    </lineage>
</organism>
<evidence type="ECO:0000313" key="4">
    <source>
        <dbReference type="Proteomes" id="UP001595892"/>
    </source>
</evidence>
<proteinExistence type="inferred from homology"/>
<dbReference type="Proteomes" id="UP001595892">
    <property type="component" value="Unassembled WGS sequence"/>
</dbReference>
<dbReference type="InterPro" id="IPR011008">
    <property type="entry name" value="Dimeric_a/b-barrel"/>
</dbReference>
<keyword evidence="4" id="KW-1185">Reference proteome</keyword>
<sequence length="131" mass="14218">MKYLLLINTDPALLDALPPGEYDAMMQECLAHAAELRESGHLLASQKLAGAETATTLRMRNGRLSTTDGPFAETREFVGGYNLIEARDLNEAIRIAARFPWTRTGSVEIRPLDELPPLRSAPAADAALAQG</sequence>
<evidence type="ECO:0000313" key="3">
    <source>
        <dbReference type="EMBL" id="MFC4728565.1"/>
    </source>
</evidence>
<dbReference type="SUPFAM" id="SSF54909">
    <property type="entry name" value="Dimeric alpha+beta barrel"/>
    <property type="match status" value="1"/>
</dbReference>
<dbReference type="Pfam" id="PF03795">
    <property type="entry name" value="YCII"/>
    <property type="match status" value="1"/>
</dbReference>
<comment type="similarity">
    <text evidence="1">Belongs to the YciI family.</text>
</comment>